<dbReference type="RefSeq" id="WP_379519961.1">
    <property type="nucleotide sequence ID" value="NZ_JBHSPA010000055.1"/>
</dbReference>
<sequence length="78" mass="8521">MEVDWADGRRAEARMANGFFIVRIIGKQTADPEGREDALGRPLCVLVSPPVTVTAYGEDGRVLQTEKDVAYTPLGELT</sequence>
<accession>A0ABW1CY26</accession>
<organism evidence="1 2">
    <name type="scientific">Nonomuraea insulae</name>
    <dbReference type="NCBI Taxonomy" id="1616787"/>
    <lineage>
        <taxon>Bacteria</taxon>
        <taxon>Bacillati</taxon>
        <taxon>Actinomycetota</taxon>
        <taxon>Actinomycetes</taxon>
        <taxon>Streptosporangiales</taxon>
        <taxon>Streptosporangiaceae</taxon>
        <taxon>Nonomuraea</taxon>
    </lineage>
</organism>
<proteinExistence type="predicted"/>
<name>A0ABW1CY26_9ACTN</name>
<evidence type="ECO:0000313" key="2">
    <source>
        <dbReference type="Proteomes" id="UP001596058"/>
    </source>
</evidence>
<gene>
    <name evidence="1" type="ORF">ACFPZ3_42040</name>
</gene>
<comment type="caution">
    <text evidence="1">The sequence shown here is derived from an EMBL/GenBank/DDBJ whole genome shotgun (WGS) entry which is preliminary data.</text>
</comment>
<keyword evidence="2" id="KW-1185">Reference proteome</keyword>
<protein>
    <submittedName>
        <fullName evidence="1">Uncharacterized protein</fullName>
    </submittedName>
</protein>
<dbReference type="Proteomes" id="UP001596058">
    <property type="component" value="Unassembled WGS sequence"/>
</dbReference>
<evidence type="ECO:0000313" key="1">
    <source>
        <dbReference type="EMBL" id="MFC5830479.1"/>
    </source>
</evidence>
<reference evidence="2" key="1">
    <citation type="journal article" date="2019" name="Int. J. Syst. Evol. Microbiol.">
        <title>The Global Catalogue of Microorganisms (GCM) 10K type strain sequencing project: providing services to taxonomists for standard genome sequencing and annotation.</title>
        <authorList>
            <consortium name="The Broad Institute Genomics Platform"/>
            <consortium name="The Broad Institute Genome Sequencing Center for Infectious Disease"/>
            <person name="Wu L."/>
            <person name="Ma J."/>
        </authorList>
    </citation>
    <scope>NUCLEOTIDE SEQUENCE [LARGE SCALE GENOMIC DNA]</scope>
    <source>
        <strain evidence="2">CCUG 53903</strain>
    </source>
</reference>
<dbReference type="EMBL" id="JBHSPA010000055">
    <property type="protein sequence ID" value="MFC5830479.1"/>
    <property type="molecule type" value="Genomic_DNA"/>
</dbReference>